<accession>A0A8B6GXT4</accession>
<proteinExistence type="predicted"/>
<dbReference type="Proteomes" id="UP000596742">
    <property type="component" value="Unassembled WGS sequence"/>
</dbReference>
<dbReference type="Pfam" id="PF00665">
    <property type="entry name" value="rve"/>
    <property type="match status" value="1"/>
</dbReference>
<keyword evidence="3" id="KW-1185">Reference proteome</keyword>
<dbReference type="InterPro" id="IPR036397">
    <property type="entry name" value="RNaseH_sf"/>
</dbReference>
<reference evidence="2" key="1">
    <citation type="submission" date="2018-11" db="EMBL/GenBank/DDBJ databases">
        <authorList>
            <person name="Alioto T."/>
            <person name="Alioto T."/>
        </authorList>
    </citation>
    <scope>NUCLEOTIDE SEQUENCE</scope>
</reference>
<dbReference type="AlphaFoldDB" id="A0A8B6GXT4"/>
<dbReference type="Pfam" id="PF17921">
    <property type="entry name" value="Integrase_H2C2"/>
    <property type="match status" value="1"/>
</dbReference>
<name>A0A8B6GXT4_MYTGA</name>
<evidence type="ECO:0000313" key="2">
    <source>
        <dbReference type="EMBL" id="VDI70104.1"/>
    </source>
</evidence>
<dbReference type="Gene3D" id="3.30.420.10">
    <property type="entry name" value="Ribonuclease H-like superfamily/Ribonuclease H"/>
    <property type="match status" value="1"/>
</dbReference>
<organism evidence="2 3">
    <name type="scientific">Mytilus galloprovincialis</name>
    <name type="common">Mediterranean mussel</name>
    <dbReference type="NCBI Taxonomy" id="29158"/>
    <lineage>
        <taxon>Eukaryota</taxon>
        <taxon>Metazoa</taxon>
        <taxon>Spiralia</taxon>
        <taxon>Lophotrochozoa</taxon>
        <taxon>Mollusca</taxon>
        <taxon>Bivalvia</taxon>
        <taxon>Autobranchia</taxon>
        <taxon>Pteriomorphia</taxon>
        <taxon>Mytilida</taxon>
        <taxon>Mytiloidea</taxon>
        <taxon>Mytilidae</taxon>
        <taxon>Mytilinae</taxon>
        <taxon>Mytilus</taxon>
    </lineage>
</organism>
<dbReference type="FunFam" id="3.30.420.10:FF:000063">
    <property type="entry name" value="Retrovirus-related Pol polyprotein from transposon 297-like Protein"/>
    <property type="match status" value="1"/>
</dbReference>
<dbReference type="GO" id="GO:0015074">
    <property type="term" value="P:DNA integration"/>
    <property type="evidence" value="ECO:0007669"/>
    <property type="project" value="InterPro"/>
</dbReference>
<dbReference type="PANTHER" id="PTHR37984:SF8">
    <property type="entry name" value="CCHC-TYPE DOMAIN-CONTAINING PROTEIN"/>
    <property type="match status" value="1"/>
</dbReference>
<gene>
    <name evidence="2" type="ORF">MGAL_10B093631</name>
</gene>
<dbReference type="PROSITE" id="PS50994">
    <property type="entry name" value="INTEGRASE"/>
    <property type="match status" value="1"/>
</dbReference>
<evidence type="ECO:0000259" key="1">
    <source>
        <dbReference type="PROSITE" id="PS50994"/>
    </source>
</evidence>
<dbReference type="GO" id="GO:0003676">
    <property type="term" value="F:nucleic acid binding"/>
    <property type="evidence" value="ECO:0007669"/>
    <property type="project" value="InterPro"/>
</dbReference>
<comment type="caution">
    <text evidence="2">The sequence shown here is derived from an EMBL/GenBank/DDBJ whole genome shotgun (WGS) entry which is preliminary data.</text>
</comment>
<dbReference type="InterPro" id="IPR012337">
    <property type="entry name" value="RNaseH-like_sf"/>
</dbReference>
<dbReference type="OrthoDB" id="10053647at2759"/>
<protein>
    <recommendedName>
        <fullName evidence="1">Integrase catalytic domain-containing protein</fullName>
    </recommendedName>
</protein>
<dbReference type="EMBL" id="UYJE01009108">
    <property type="protein sequence ID" value="VDI70104.1"/>
    <property type="molecule type" value="Genomic_DNA"/>
</dbReference>
<dbReference type="InterPro" id="IPR041588">
    <property type="entry name" value="Integrase_H2C2"/>
</dbReference>
<dbReference type="Gene3D" id="1.10.340.70">
    <property type="match status" value="1"/>
</dbReference>
<dbReference type="InterPro" id="IPR050951">
    <property type="entry name" value="Retrovirus_Pol_polyprotein"/>
</dbReference>
<dbReference type="PANTHER" id="PTHR37984">
    <property type="entry name" value="PROTEIN CBG26694"/>
    <property type="match status" value="1"/>
</dbReference>
<dbReference type="InterPro" id="IPR001584">
    <property type="entry name" value="Integrase_cat-core"/>
</dbReference>
<evidence type="ECO:0000313" key="3">
    <source>
        <dbReference type="Proteomes" id="UP000596742"/>
    </source>
</evidence>
<sequence>MIRRIHSSHIGVEGCLRRARKSLYLPGLNSEVKHFILRCETCRTYERKQRKEPVIYHEVPLRPWAKVGFDLMTFKTRNYLITVDYFSNFWEIDYLENTLATTVIHKLRAQFARYGIPDTCFSDNGPQFYCVEFRNFAKEWDFSHETSSPYYPQSNGKVEHAVQTVKSLIRKGKHAQSDQQQPNNN</sequence>
<feature type="domain" description="Integrase catalytic" evidence="1">
    <location>
        <begin position="59"/>
        <end position="185"/>
    </location>
</feature>
<dbReference type="SUPFAM" id="SSF53098">
    <property type="entry name" value="Ribonuclease H-like"/>
    <property type="match status" value="1"/>
</dbReference>